<evidence type="ECO:0000313" key="16">
    <source>
        <dbReference type="Proteomes" id="UP001218218"/>
    </source>
</evidence>
<dbReference type="PRINTS" id="PR00385">
    <property type="entry name" value="P450"/>
</dbReference>
<dbReference type="Proteomes" id="UP001218218">
    <property type="component" value="Unassembled WGS sequence"/>
</dbReference>
<evidence type="ECO:0000256" key="6">
    <source>
        <dbReference type="ARBA" id="ARBA00022692"/>
    </source>
</evidence>
<evidence type="ECO:0000256" key="5">
    <source>
        <dbReference type="ARBA" id="ARBA00022617"/>
    </source>
</evidence>
<evidence type="ECO:0000256" key="4">
    <source>
        <dbReference type="ARBA" id="ARBA00010617"/>
    </source>
</evidence>
<dbReference type="GO" id="GO:0020037">
    <property type="term" value="F:heme binding"/>
    <property type="evidence" value="ECO:0007669"/>
    <property type="project" value="InterPro"/>
</dbReference>
<comment type="cofactor">
    <cofactor evidence="1 13">
        <name>heme</name>
        <dbReference type="ChEBI" id="CHEBI:30413"/>
    </cofactor>
</comment>
<keyword evidence="7 13" id="KW-0479">Metal-binding</keyword>
<comment type="caution">
    <text evidence="15">The sequence shown here is derived from an EMBL/GenBank/DDBJ whole genome shotgun (WGS) entry which is preliminary data.</text>
</comment>
<evidence type="ECO:0000313" key="15">
    <source>
        <dbReference type="EMBL" id="KAJ7325886.1"/>
    </source>
</evidence>
<evidence type="ECO:0000256" key="3">
    <source>
        <dbReference type="ARBA" id="ARBA00004721"/>
    </source>
</evidence>
<comment type="similarity">
    <text evidence="4 14">Belongs to the cytochrome P450 family.</text>
</comment>
<accession>A0AAD6ZJJ5</accession>
<dbReference type="InterPro" id="IPR050121">
    <property type="entry name" value="Cytochrome_P450_monoxygenase"/>
</dbReference>
<evidence type="ECO:0000256" key="9">
    <source>
        <dbReference type="ARBA" id="ARBA00023002"/>
    </source>
</evidence>
<dbReference type="GO" id="GO:0016705">
    <property type="term" value="F:oxidoreductase activity, acting on paired donors, with incorporation or reduction of molecular oxygen"/>
    <property type="evidence" value="ECO:0007669"/>
    <property type="project" value="InterPro"/>
</dbReference>
<keyword evidence="8" id="KW-1133">Transmembrane helix</keyword>
<dbReference type="PANTHER" id="PTHR24305">
    <property type="entry name" value="CYTOCHROME P450"/>
    <property type="match status" value="1"/>
</dbReference>
<dbReference type="PANTHER" id="PTHR24305:SF166">
    <property type="entry name" value="CYTOCHROME P450 12A4, MITOCHONDRIAL-RELATED"/>
    <property type="match status" value="1"/>
</dbReference>
<sequence length="517" mass="57379">MEYVLQLVTTLAVVVLILYPVFRRSSAIRDIPGPPSPSWIFGHLRQLLLSPVYGEHEFKWLKFYGSVYSLRGCFDEDRLMLADPLALQYILNSSYFYRAPISDNMAILLFGDNSVLTARGNQHRRLRAALNPGFTPATVRSYHPVFKKVAEMICDQFDNFGTTTADVCSVLSPATLDAISEAILGRPTEDLGDEFVANNIEIVKLTASQSETHILADAIGSRFPAWVWRAAIYLPTAAFAVARQEKILAKKVGERIIRENRGAAAQGLERGNDFFSVLVNPDTTDKTKKLTDQDIVAQTAIILIAGQETTANALAFGLLELARHPDFQDKLRAEIYANLATIATNLAYENMPLLNAFLKETLRLYPALPLVDRVVLEDAVIPLGESVVTLEGERIDQIAVRKGEVLTLGIAAYQRLASRWGKNPHEFNPSRWLDGDTYQGDAVGPYANLLSFSGGPRTCLGWRFAILEMQVIICELVGKFSFTEPDDQPVQPRVMTALLPIVTSGERALPLRIARIQ</sequence>
<evidence type="ECO:0000256" key="8">
    <source>
        <dbReference type="ARBA" id="ARBA00022989"/>
    </source>
</evidence>
<comment type="pathway">
    <text evidence="3">Secondary metabolite biosynthesis; terpenoid biosynthesis.</text>
</comment>
<keyword evidence="10 13" id="KW-0408">Iron</keyword>
<reference evidence="15" key="1">
    <citation type="submission" date="2023-03" db="EMBL/GenBank/DDBJ databases">
        <title>Massive genome expansion in bonnet fungi (Mycena s.s.) driven by repeated elements and novel gene families across ecological guilds.</title>
        <authorList>
            <consortium name="Lawrence Berkeley National Laboratory"/>
            <person name="Harder C.B."/>
            <person name="Miyauchi S."/>
            <person name="Viragh M."/>
            <person name="Kuo A."/>
            <person name="Thoen E."/>
            <person name="Andreopoulos B."/>
            <person name="Lu D."/>
            <person name="Skrede I."/>
            <person name="Drula E."/>
            <person name="Henrissat B."/>
            <person name="Morin E."/>
            <person name="Kohler A."/>
            <person name="Barry K."/>
            <person name="LaButti K."/>
            <person name="Morin E."/>
            <person name="Salamov A."/>
            <person name="Lipzen A."/>
            <person name="Mereny Z."/>
            <person name="Hegedus B."/>
            <person name="Baldrian P."/>
            <person name="Stursova M."/>
            <person name="Weitz H."/>
            <person name="Taylor A."/>
            <person name="Grigoriev I.V."/>
            <person name="Nagy L.G."/>
            <person name="Martin F."/>
            <person name="Kauserud H."/>
        </authorList>
    </citation>
    <scope>NUCLEOTIDE SEQUENCE</scope>
    <source>
        <strain evidence="15">CBHHK002</strain>
    </source>
</reference>
<keyword evidence="6" id="KW-0812">Transmembrane</keyword>
<dbReference type="EMBL" id="JARIHO010000043">
    <property type="protein sequence ID" value="KAJ7325886.1"/>
    <property type="molecule type" value="Genomic_DNA"/>
</dbReference>
<organism evidence="15 16">
    <name type="scientific">Mycena albidolilacea</name>
    <dbReference type="NCBI Taxonomy" id="1033008"/>
    <lineage>
        <taxon>Eukaryota</taxon>
        <taxon>Fungi</taxon>
        <taxon>Dikarya</taxon>
        <taxon>Basidiomycota</taxon>
        <taxon>Agaricomycotina</taxon>
        <taxon>Agaricomycetes</taxon>
        <taxon>Agaricomycetidae</taxon>
        <taxon>Agaricales</taxon>
        <taxon>Marasmiineae</taxon>
        <taxon>Mycenaceae</taxon>
        <taxon>Mycena</taxon>
    </lineage>
</organism>
<evidence type="ECO:0000256" key="11">
    <source>
        <dbReference type="ARBA" id="ARBA00023033"/>
    </source>
</evidence>
<comment type="subcellular location">
    <subcellularLocation>
        <location evidence="2">Membrane</location>
    </subcellularLocation>
</comment>
<dbReference type="Gene3D" id="1.10.630.10">
    <property type="entry name" value="Cytochrome P450"/>
    <property type="match status" value="1"/>
</dbReference>
<gene>
    <name evidence="15" type="ORF">DFH08DRAFT_752472</name>
</gene>
<dbReference type="SUPFAM" id="SSF48264">
    <property type="entry name" value="Cytochrome P450"/>
    <property type="match status" value="1"/>
</dbReference>
<name>A0AAD6ZJJ5_9AGAR</name>
<dbReference type="Pfam" id="PF00067">
    <property type="entry name" value="p450"/>
    <property type="match status" value="1"/>
</dbReference>
<evidence type="ECO:0000256" key="1">
    <source>
        <dbReference type="ARBA" id="ARBA00001971"/>
    </source>
</evidence>
<dbReference type="PROSITE" id="PS00086">
    <property type="entry name" value="CYTOCHROME_P450"/>
    <property type="match status" value="1"/>
</dbReference>
<dbReference type="InterPro" id="IPR017972">
    <property type="entry name" value="Cyt_P450_CS"/>
</dbReference>
<dbReference type="GO" id="GO:0005506">
    <property type="term" value="F:iron ion binding"/>
    <property type="evidence" value="ECO:0007669"/>
    <property type="project" value="InterPro"/>
</dbReference>
<keyword evidence="5 13" id="KW-0349">Heme</keyword>
<dbReference type="InterPro" id="IPR001128">
    <property type="entry name" value="Cyt_P450"/>
</dbReference>
<evidence type="ECO:0000256" key="2">
    <source>
        <dbReference type="ARBA" id="ARBA00004370"/>
    </source>
</evidence>
<evidence type="ECO:0000256" key="7">
    <source>
        <dbReference type="ARBA" id="ARBA00022723"/>
    </source>
</evidence>
<keyword evidence="9 14" id="KW-0560">Oxidoreductase</keyword>
<feature type="binding site" description="axial binding residue" evidence="13">
    <location>
        <position position="459"/>
    </location>
    <ligand>
        <name>heme</name>
        <dbReference type="ChEBI" id="CHEBI:30413"/>
    </ligand>
    <ligandPart>
        <name>Fe</name>
        <dbReference type="ChEBI" id="CHEBI:18248"/>
    </ligandPart>
</feature>
<evidence type="ECO:0000256" key="13">
    <source>
        <dbReference type="PIRSR" id="PIRSR602401-1"/>
    </source>
</evidence>
<dbReference type="InterPro" id="IPR036396">
    <property type="entry name" value="Cyt_P450_sf"/>
</dbReference>
<keyword evidence="16" id="KW-1185">Reference proteome</keyword>
<dbReference type="GO" id="GO:0016020">
    <property type="term" value="C:membrane"/>
    <property type="evidence" value="ECO:0007669"/>
    <property type="project" value="UniProtKB-SubCell"/>
</dbReference>
<evidence type="ECO:0000256" key="10">
    <source>
        <dbReference type="ARBA" id="ARBA00023004"/>
    </source>
</evidence>
<evidence type="ECO:0000256" key="14">
    <source>
        <dbReference type="RuleBase" id="RU000461"/>
    </source>
</evidence>
<dbReference type="GO" id="GO:0004497">
    <property type="term" value="F:monooxygenase activity"/>
    <property type="evidence" value="ECO:0007669"/>
    <property type="project" value="UniProtKB-KW"/>
</dbReference>
<dbReference type="PRINTS" id="PR00463">
    <property type="entry name" value="EP450I"/>
</dbReference>
<dbReference type="InterPro" id="IPR002401">
    <property type="entry name" value="Cyt_P450_E_grp-I"/>
</dbReference>
<dbReference type="AlphaFoldDB" id="A0AAD6ZJJ5"/>
<proteinExistence type="inferred from homology"/>
<evidence type="ECO:0000256" key="12">
    <source>
        <dbReference type="ARBA" id="ARBA00023136"/>
    </source>
</evidence>
<keyword evidence="11 14" id="KW-0503">Monooxygenase</keyword>
<keyword evidence="12" id="KW-0472">Membrane</keyword>
<protein>
    <submittedName>
        <fullName evidence="15">Cytochrome P450</fullName>
    </submittedName>
</protein>